<dbReference type="InterPro" id="IPR036590">
    <property type="entry name" value="SRAP-like"/>
</dbReference>
<dbReference type="GO" id="GO:0016829">
    <property type="term" value="F:lyase activity"/>
    <property type="evidence" value="ECO:0007669"/>
    <property type="project" value="UniProtKB-KW"/>
</dbReference>
<evidence type="ECO:0000256" key="7">
    <source>
        <dbReference type="ARBA" id="ARBA00023239"/>
    </source>
</evidence>
<comment type="similarity">
    <text evidence="1 8">Belongs to the SOS response-associated peptidase family.</text>
</comment>
<gene>
    <name evidence="10" type="ORF">F0M18_09205</name>
</gene>
<dbReference type="GO" id="GO:0006508">
    <property type="term" value="P:proteolysis"/>
    <property type="evidence" value="ECO:0007669"/>
    <property type="project" value="UniProtKB-KW"/>
</dbReference>
<comment type="caution">
    <text evidence="10">The sequence shown here is derived from an EMBL/GenBank/DDBJ whole genome shotgun (WGS) entry which is preliminary data.</text>
</comment>
<dbReference type="GO" id="GO:0008233">
    <property type="term" value="F:peptidase activity"/>
    <property type="evidence" value="ECO:0007669"/>
    <property type="project" value="UniProtKB-KW"/>
</dbReference>
<evidence type="ECO:0000256" key="6">
    <source>
        <dbReference type="ARBA" id="ARBA00023125"/>
    </source>
</evidence>
<evidence type="ECO:0000256" key="1">
    <source>
        <dbReference type="ARBA" id="ARBA00008136"/>
    </source>
</evidence>
<dbReference type="InterPro" id="IPR003738">
    <property type="entry name" value="SRAP"/>
</dbReference>
<keyword evidence="4 8" id="KW-0378">Hydrolase</keyword>
<dbReference type="Proteomes" id="UP000323708">
    <property type="component" value="Unassembled WGS sequence"/>
</dbReference>
<keyword evidence="7" id="KW-0456">Lyase</keyword>
<dbReference type="Pfam" id="PF02586">
    <property type="entry name" value="SRAP"/>
    <property type="match status" value="1"/>
</dbReference>
<keyword evidence="2 8" id="KW-0645">Protease</keyword>
<proteinExistence type="inferred from homology"/>
<name>A0A5B0X3S6_9GAMM</name>
<keyword evidence="6" id="KW-0238">DNA-binding</keyword>
<evidence type="ECO:0000256" key="9">
    <source>
        <dbReference type="SAM" id="MobiDB-lite"/>
    </source>
</evidence>
<feature type="region of interest" description="Disordered" evidence="9">
    <location>
        <begin position="205"/>
        <end position="231"/>
    </location>
</feature>
<evidence type="ECO:0000313" key="11">
    <source>
        <dbReference type="Proteomes" id="UP000323708"/>
    </source>
</evidence>
<accession>A0A5B0X3S6</accession>
<evidence type="ECO:0000256" key="8">
    <source>
        <dbReference type="RuleBase" id="RU364100"/>
    </source>
</evidence>
<dbReference type="AlphaFoldDB" id="A0A5B0X3S6"/>
<protein>
    <recommendedName>
        <fullName evidence="8">Abasic site processing protein</fullName>
        <ecNumber evidence="8">3.4.-.-</ecNumber>
    </recommendedName>
</protein>
<evidence type="ECO:0000256" key="4">
    <source>
        <dbReference type="ARBA" id="ARBA00022801"/>
    </source>
</evidence>
<evidence type="ECO:0000256" key="5">
    <source>
        <dbReference type="ARBA" id="ARBA00023124"/>
    </source>
</evidence>
<dbReference type="Gene3D" id="3.90.1680.10">
    <property type="entry name" value="SOS response associated peptidase-like"/>
    <property type="match status" value="1"/>
</dbReference>
<keyword evidence="3" id="KW-0227">DNA damage</keyword>
<dbReference type="SUPFAM" id="SSF143081">
    <property type="entry name" value="BB1717-like"/>
    <property type="match status" value="1"/>
</dbReference>
<evidence type="ECO:0000256" key="3">
    <source>
        <dbReference type="ARBA" id="ARBA00022763"/>
    </source>
</evidence>
<sequence>MCGRFNIIDSPGVQQLMRDLGVDLNLPTRTNIAPTEEVGLVRRGADSVHLDTARWWLTPSWAPAVDQKYSMFNARAETLATSRAFRTPFRRHRGIVPMSSFLEWREEGGVKQPWLISNPEQALAVAALWDVWEGDGVPLLSCALVTTAAAEAFLPWHKRMPVVLTGDEMSRWLDNSVEVAADDPLFRSELKYCWQLQRVSRNVSNARNKNPSDMEGLGEVIELSPGGGRAT</sequence>
<keyword evidence="5" id="KW-0190">Covalent protein-DNA linkage</keyword>
<dbReference type="RefSeq" id="WP_149611102.1">
    <property type="nucleotide sequence ID" value="NZ_VTUX01000003.1"/>
</dbReference>
<dbReference type="EC" id="3.4.-.-" evidence="8"/>
<keyword evidence="11" id="KW-1185">Reference proteome</keyword>
<dbReference type="EMBL" id="VTUX01000003">
    <property type="protein sequence ID" value="KAA1192819.1"/>
    <property type="molecule type" value="Genomic_DNA"/>
</dbReference>
<evidence type="ECO:0000313" key="10">
    <source>
        <dbReference type="EMBL" id="KAA1192819.1"/>
    </source>
</evidence>
<evidence type="ECO:0000256" key="2">
    <source>
        <dbReference type="ARBA" id="ARBA00022670"/>
    </source>
</evidence>
<dbReference type="GO" id="GO:0003697">
    <property type="term" value="F:single-stranded DNA binding"/>
    <property type="evidence" value="ECO:0007669"/>
    <property type="project" value="InterPro"/>
</dbReference>
<dbReference type="GO" id="GO:0106300">
    <property type="term" value="P:protein-DNA covalent cross-linking repair"/>
    <property type="evidence" value="ECO:0007669"/>
    <property type="project" value="InterPro"/>
</dbReference>
<dbReference type="PANTHER" id="PTHR13604">
    <property type="entry name" value="DC12-RELATED"/>
    <property type="match status" value="1"/>
</dbReference>
<organism evidence="10 11">
    <name type="scientific">Pseudohalioglobus sediminis</name>
    <dbReference type="NCBI Taxonomy" id="2606449"/>
    <lineage>
        <taxon>Bacteria</taxon>
        <taxon>Pseudomonadati</taxon>
        <taxon>Pseudomonadota</taxon>
        <taxon>Gammaproteobacteria</taxon>
        <taxon>Cellvibrionales</taxon>
        <taxon>Halieaceae</taxon>
        <taxon>Pseudohalioglobus</taxon>
    </lineage>
</organism>
<dbReference type="PANTHER" id="PTHR13604:SF0">
    <property type="entry name" value="ABASIC SITE PROCESSING PROTEIN HMCES"/>
    <property type="match status" value="1"/>
</dbReference>
<reference evidence="10 11" key="1">
    <citation type="submission" date="2019-09" db="EMBL/GenBank/DDBJ databases">
        <authorList>
            <person name="Chen X.-Y."/>
        </authorList>
    </citation>
    <scope>NUCLEOTIDE SEQUENCE [LARGE SCALE GENOMIC DNA]</scope>
    <source>
        <strain evidence="10 11">NY5</strain>
    </source>
</reference>